<comment type="catalytic activity">
    <reaction evidence="13">
        <text>5,6-dihydrouridine(16) in tRNA + NAD(+) = uridine(16) in tRNA + NADH + H(+)</text>
        <dbReference type="Rhea" id="RHEA:53380"/>
        <dbReference type="Rhea" id="RHEA-COMP:13543"/>
        <dbReference type="Rhea" id="RHEA-COMP:13544"/>
        <dbReference type="ChEBI" id="CHEBI:15378"/>
        <dbReference type="ChEBI" id="CHEBI:57540"/>
        <dbReference type="ChEBI" id="CHEBI:57945"/>
        <dbReference type="ChEBI" id="CHEBI:65315"/>
        <dbReference type="ChEBI" id="CHEBI:74443"/>
        <dbReference type="EC" id="1.3.1.88"/>
    </reaction>
    <physiologicalReaction direction="right-to-left" evidence="13">
        <dbReference type="Rhea" id="RHEA:53382"/>
    </physiologicalReaction>
</comment>
<evidence type="ECO:0000256" key="15">
    <source>
        <dbReference type="ARBA" id="ARBA00049467"/>
    </source>
</evidence>
<comment type="catalytic activity">
    <reaction evidence="14">
        <text>a 5,6-dihydrouridine in mRNA + NADP(+) = a uridine in mRNA + NADPH + H(+)</text>
        <dbReference type="Rhea" id="RHEA:69855"/>
        <dbReference type="Rhea" id="RHEA-COMP:14658"/>
        <dbReference type="Rhea" id="RHEA-COMP:17789"/>
        <dbReference type="ChEBI" id="CHEBI:15378"/>
        <dbReference type="ChEBI" id="CHEBI:57783"/>
        <dbReference type="ChEBI" id="CHEBI:58349"/>
        <dbReference type="ChEBI" id="CHEBI:65315"/>
        <dbReference type="ChEBI" id="CHEBI:74443"/>
    </reaction>
    <physiologicalReaction direction="right-to-left" evidence="14">
        <dbReference type="Rhea" id="RHEA:69857"/>
    </physiologicalReaction>
</comment>
<dbReference type="Proteomes" id="UP000011081">
    <property type="component" value="Unassembled WGS sequence"/>
</dbReference>
<comment type="catalytic activity">
    <reaction evidence="15">
        <text>5,6-dihydrouridine(17) in tRNA + NADP(+) = uridine(17) in tRNA + NADPH + H(+)</text>
        <dbReference type="Rhea" id="RHEA:53368"/>
        <dbReference type="Rhea" id="RHEA-COMP:13541"/>
        <dbReference type="Rhea" id="RHEA-COMP:13542"/>
        <dbReference type="ChEBI" id="CHEBI:15378"/>
        <dbReference type="ChEBI" id="CHEBI:57783"/>
        <dbReference type="ChEBI" id="CHEBI:58349"/>
        <dbReference type="ChEBI" id="CHEBI:65315"/>
        <dbReference type="ChEBI" id="CHEBI:74443"/>
        <dbReference type="EC" id="1.3.1.88"/>
    </reaction>
    <physiologicalReaction direction="right-to-left" evidence="15">
        <dbReference type="Rhea" id="RHEA:53370"/>
    </physiologicalReaction>
</comment>
<gene>
    <name evidence="20" type="ORF">VCUG_00502</name>
</gene>
<evidence type="ECO:0000256" key="8">
    <source>
        <dbReference type="ARBA" id="ARBA00023027"/>
    </source>
</evidence>
<evidence type="ECO:0000256" key="16">
    <source>
        <dbReference type="PIRNR" id="PIRNR006621"/>
    </source>
</evidence>
<evidence type="ECO:0000256" key="13">
    <source>
        <dbReference type="ARBA" id="ARBA00048934"/>
    </source>
</evidence>
<name>L2GWS0_VAVCU</name>
<keyword evidence="2 16" id="KW-0285">Flavoprotein</keyword>
<comment type="catalytic activity">
    <reaction evidence="10">
        <text>5,6-dihydrouridine(17) in tRNA + NAD(+) = uridine(17) in tRNA + NADH + H(+)</text>
        <dbReference type="Rhea" id="RHEA:53372"/>
        <dbReference type="Rhea" id="RHEA-COMP:13541"/>
        <dbReference type="Rhea" id="RHEA-COMP:13542"/>
        <dbReference type="ChEBI" id="CHEBI:15378"/>
        <dbReference type="ChEBI" id="CHEBI:57540"/>
        <dbReference type="ChEBI" id="CHEBI:57945"/>
        <dbReference type="ChEBI" id="CHEBI:65315"/>
        <dbReference type="ChEBI" id="CHEBI:74443"/>
        <dbReference type="EC" id="1.3.1.88"/>
    </reaction>
    <physiologicalReaction direction="right-to-left" evidence="10">
        <dbReference type="Rhea" id="RHEA:53374"/>
    </physiologicalReaction>
</comment>
<dbReference type="EC" id="1.3.1.-" evidence="16"/>
<dbReference type="EMBL" id="GL877408">
    <property type="protein sequence ID" value="ELA48079.1"/>
    <property type="molecule type" value="Genomic_DNA"/>
</dbReference>
<evidence type="ECO:0000256" key="18">
    <source>
        <dbReference type="PIRSR" id="PIRSR006621-2"/>
    </source>
</evidence>
<protein>
    <recommendedName>
        <fullName evidence="16">tRNA-dihydrouridine synthase</fullName>
        <ecNumber evidence="16">1.3.1.-</ecNumber>
    </recommendedName>
</protein>
<evidence type="ECO:0000256" key="3">
    <source>
        <dbReference type="ARBA" id="ARBA00022643"/>
    </source>
</evidence>
<evidence type="ECO:0000259" key="19">
    <source>
        <dbReference type="Pfam" id="PF01207"/>
    </source>
</evidence>
<reference evidence="21" key="1">
    <citation type="submission" date="2011-03" db="EMBL/GenBank/DDBJ databases">
        <title>The genome sequence of Vavraia culicis strain floridensis.</title>
        <authorList>
            <consortium name="The Broad Institute Genome Sequencing Platform"/>
            <person name="Cuomo C."/>
            <person name="Becnel J."/>
            <person name="Sanscrainte N."/>
            <person name="Young S.K."/>
            <person name="Zeng Q."/>
            <person name="Gargeya S."/>
            <person name="Fitzgerald M."/>
            <person name="Haas B."/>
            <person name="Abouelleil A."/>
            <person name="Alvarado L."/>
            <person name="Arachchi H.M."/>
            <person name="Berlin A."/>
            <person name="Chapman S.B."/>
            <person name="Gearin G."/>
            <person name="Goldberg J."/>
            <person name="Griggs A."/>
            <person name="Gujja S."/>
            <person name="Hansen M."/>
            <person name="Heiman D."/>
            <person name="Howarth C."/>
            <person name="Larimer J."/>
            <person name="Lui A."/>
            <person name="MacDonald P.J.P."/>
            <person name="McCowen C."/>
            <person name="Montmayeur A."/>
            <person name="Murphy C."/>
            <person name="Neiman D."/>
            <person name="Pearson M."/>
            <person name="Priest M."/>
            <person name="Roberts A."/>
            <person name="Saif S."/>
            <person name="Shea T."/>
            <person name="Sisk P."/>
            <person name="Stolte C."/>
            <person name="Sykes S."/>
            <person name="Wortman J."/>
            <person name="Nusbaum C."/>
            <person name="Birren B."/>
        </authorList>
    </citation>
    <scope>NUCLEOTIDE SEQUENCE [LARGE SCALE GENOMIC DNA]</scope>
    <source>
        <strain evidence="21">floridensis</strain>
    </source>
</reference>
<evidence type="ECO:0000256" key="4">
    <source>
        <dbReference type="ARBA" id="ARBA00022664"/>
    </source>
</evidence>
<dbReference type="AlphaFoldDB" id="L2GWS0"/>
<dbReference type="GO" id="GO:0050660">
    <property type="term" value="F:flavin adenine dinucleotide binding"/>
    <property type="evidence" value="ECO:0007669"/>
    <property type="project" value="InterPro"/>
</dbReference>
<dbReference type="GO" id="GO:0106414">
    <property type="term" value="F:mRNA dihydrouridine synthase activity"/>
    <property type="evidence" value="ECO:0007669"/>
    <property type="project" value="RHEA"/>
</dbReference>
<feature type="binding site" evidence="18">
    <location>
        <position position="161"/>
    </location>
    <ligand>
        <name>FMN</name>
        <dbReference type="ChEBI" id="CHEBI:58210"/>
    </ligand>
</feature>
<evidence type="ECO:0000256" key="1">
    <source>
        <dbReference type="ARBA" id="ARBA00001917"/>
    </source>
</evidence>
<evidence type="ECO:0000256" key="9">
    <source>
        <dbReference type="ARBA" id="ARBA00038313"/>
    </source>
</evidence>
<evidence type="ECO:0000256" key="5">
    <source>
        <dbReference type="ARBA" id="ARBA00022694"/>
    </source>
</evidence>
<dbReference type="HOGENOM" id="CLU_013299_5_0_1"/>
<comment type="function">
    <text evidence="16">Catalyzes the synthesis of dihydrouridine, a modified base found in the D-loop of most tRNAs.</text>
</comment>
<sequence>MHEFFRNGPLMVLAPMYKNCGLAYRTLSRKYGANLCYTEMVHTQKFLQAKNKKRWLDDFIDSPLIVQICGNDPCVMRKAAEHFTSALAVDVNFGCPQLIAKRGNYGAYLQNDWQLTSEIIKRLSSLERPVTCKIRIFDDDRRTIEYARMIEMSGCKMLAVHGRTREQRGPNTGLANWDAIKLVKEHLGIPVISNGNILCRKDITDCLSFTKCDGVMVAETHLYNPLIFSGENKSSFEILNEYFDLCDETTPMYEIKSHTHKILHKAFDQHESYKNKIQNVGAMWQIRGIVGELESLCGNELKILQPRIRHAKQLI</sequence>
<feature type="active site" description="Proton donor" evidence="17">
    <location>
        <position position="95"/>
    </location>
</feature>
<dbReference type="STRING" id="948595.L2GWS0"/>
<comment type="similarity">
    <text evidence="9">Belongs to the Dus family. Dus1 subfamily.</text>
</comment>
<accession>L2GWS0</accession>
<comment type="catalytic activity">
    <reaction evidence="11">
        <text>5,6-dihydrouridine(16) in tRNA + NADP(+) = uridine(16) in tRNA + NADPH + H(+)</text>
        <dbReference type="Rhea" id="RHEA:53376"/>
        <dbReference type="Rhea" id="RHEA-COMP:13543"/>
        <dbReference type="Rhea" id="RHEA-COMP:13544"/>
        <dbReference type="ChEBI" id="CHEBI:15378"/>
        <dbReference type="ChEBI" id="CHEBI:57783"/>
        <dbReference type="ChEBI" id="CHEBI:58349"/>
        <dbReference type="ChEBI" id="CHEBI:65315"/>
        <dbReference type="ChEBI" id="CHEBI:74443"/>
        <dbReference type="EC" id="1.3.1.88"/>
    </reaction>
    <physiologicalReaction direction="right-to-left" evidence="11">
        <dbReference type="Rhea" id="RHEA:53378"/>
    </physiologicalReaction>
</comment>
<comment type="similarity">
    <text evidence="16">Belongs to the dus family.</text>
</comment>
<evidence type="ECO:0000256" key="10">
    <source>
        <dbReference type="ARBA" id="ARBA00047287"/>
    </source>
</evidence>
<keyword evidence="3 16" id="KW-0288">FMN</keyword>
<dbReference type="FunCoup" id="L2GWS0">
    <property type="interactions" value="126"/>
</dbReference>
<dbReference type="Gene3D" id="3.20.20.70">
    <property type="entry name" value="Aldolase class I"/>
    <property type="match status" value="1"/>
</dbReference>
<evidence type="ECO:0000256" key="11">
    <source>
        <dbReference type="ARBA" id="ARBA00047652"/>
    </source>
</evidence>
<keyword evidence="18" id="KW-0547">Nucleotide-binding</keyword>
<dbReference type="GO" id="GO:0102262">
    <property type="term" value="F:tRNA-dihydrouridine16 synthase activity"/>
    <property type="evidence" value="ECO:0007669"/>
    <property type="project" value="RHEA"/>
</dbReference>
<dbReference type="InterPro" id="IPR035587">
    <property type="entry name" value="DUS-like_FMN-bd"/>
</dbReference>
<evidence type="ECO:0000256" key="17">
    <source>
        <dbReference type="PIRSR" id="PIRSR006621-1"/>
    </source>
</evidence>
<evidence type="ECO:0000256" key="12">
    <source>
        <dbReference type="ARBA" id="ARBA00048342"/>
    </source>
</evidence>
<dbReference type="RefSeq" id="XP_008073522.1">
    <property type="nucleotide sequence ID" value="XM_008075331.1"/>
</dbReference>
<dbReference type="PANTHER" id="PTHR11082">
    <property type="entry name" value="TRNA-DIHYDROURIDINE SYNTHASE"/>
    <property type="match status" value="1"/>
</dbReference>
<evidence type="ECO:0000256" key="14">
    <source>
        <dbReference type="ARBA" id="ARBA00049447"/>
    </source>
</evidence>
<dbReference type="SUPFAM" id="SSF51395">
    <property type="entry name" value="FMN-linked oxidoreductases"/>
    <property type="match status" value="1"/>
</dbReference>
<proteinExistence type="inferred from homology"/>
<dbReference type="OrthoDB" id="272303at2759"/>
<dbReference type="CDD" id="cd02801">
    <property type="entry name" value="DUS_like_FMN"/>
    <property type="match status" value="1"/>
</dbReference>
<dbReference type="PANTHER" id="PTHR11082:SF5">
    <property type="entry name" value="TRNA-DIHYDROURIDINE(16_17) SYNTHASE [NAD(P)(+)]-LIKE"/>
    <property type="match status" value="1"/>
</dbReference>
<feature type="binding site" evidence="18">
    <location>
        <position position="133"/>
    </location>
    <ligand>
        <name>FMN</name>
        <dbReference type="ChEBI" id="CHEBI:58210"/>
    </ligand>
</feature>
<dbReference type="PIRSF" id="PIRSF006621">
    <property type="entry name" value="Dus"/>
    <property type="match status" value="1"/>
</dbReference>
<dbReference type="VEuPathDB" id="MicrosporidiaDB:VCUG_00502"/>
<keyword evidence="5 16" id="KW-0819">tRNA processing</keyword>
<dbReference type="Pfam" id="PF01207">
    <property type="entry name" value="Dus"/>
    <property type="match status" value="1"/>
</dbReference>
<evidence type="ECO:0000313" key="20">
    <source>
        <dbReference type="EMBL" id="ELA48079.1"/>
    </source>
</evidence>
<keyword evidence="7 16" id="KW-0560">Oxidoreductase</keyword>
<evidence type="ECO:0000256" key="7">
    <source>
        <dbReference type="ARBA" id="ARBA00023002"/>
    </source>
</evidence>
<keyword evidence="6" id="KW-0521">NADP</keyword>
<organism evidence="20 21">
    <name type="scientific">Vavraia culicis (isolate floridensis)</name>
    <name type="common">Microsporidian parasite</name>
    <dbReference type="NCBI Taxonomy" id="948595"/>
    <lineage>
        <taxon>Eukaryota</taxon>
        <taxon>Fungi</taxon>
        <taxon>Fungi incertae sedis</taxon>
        <taxon>Microsporidia</taxon>
        <taxon>Pleistophoridae</taxon>
        <taxon>Vavraia</taxon>
    </lineage>
</organism>
<dbReference type="InterPro" id="IPR001269">
    <property type="entry name" value="DUS_fam"/>
</dbReference>
<keyword evidence="21" id="KW-1185">Reference proteome</keyword>
<feature type="domain" description="DUS-like FMN-binding" evidence="19">
    <location>
        <begin position="13"/>
        <end position="280"/>
    </location>
</feature>
<dbReference type="OMA" id="NPCLFAN"/>
<keyword evidence="4" id="KW-0507">mRNA processing</keyword>
<dbReference type="GO" id="GO:0006397">
    <property type="term" value="P:mRNA processing"/>
    <property type="evidence" value="ECO:0007669"/>
    <property type="project" value="UniProtKB-KW"/>
</dbReference>
<evidence type="ECO:0000256" key="6">
    <source>
        <dbReference type="ARBA" id="ARBA00022857"/>
    </source>
</evidence>
<evidence type="ECO:0000313" key="21">
    <source>
        <dbReference type="Proteomes" id="UP000011081"/>
    </source>
</evidence>
<comment type="cofactor">
    <cofactor evidence="1 16 18">
        <name>FMN</name>
        <dbReference type="ChEBI" id="CHEBI:58210"/>
    </cofactor>
</comment>
<dbReference type="GeneID" id="19878389"/>
<dbReference type="InterPro" id="IPR018517">
    <property type="entry name" value="tRNA_hU_synthase_CS"/>
</dbReference>
<evidence type="ECO:0000256" key="2">
    <source>
        <dbReference type="ARBA" id="ARBA00022630"/>
    </source>
</evidence>
<dbReference type="InterPro" id="IPR013785">
    <property type="entry name" value="Aldolase_TIM"/>
</dbReference>
<dbReference type="InParanoid" id="L2GWS0"/>
<dbReference type="PROSITE" id="PS01136">
    <property type="entry name" value="UPF0034"/>
    <property type="match status" value="1"/>
</dbReference>
<comment type="catalytic activity">
    <reaction evidence="12">
        <text>a 5,6-dihydrouridine in mRNA + NAD(+) = a uridine in mRNA + NADH + H(+)</text>
        <dbReference type="Rhea" id="RHEA:69851"/>
        <dbReference type="Rhea" id="RHEA-COMP:14658"/>
        <dbReference type="Rhea" id="RHEA-COMP:17789"/>
        <dbReference type="ChEBI" id="CHEBI:15378"/>
        <dbReference type="ChEBI" id="CHEBI:57540"/>
        <dbReference type="ChEBI" id="CHEBI:57945"/>
        <dbReference type="ChEBI" id="CHEBI:65315"/>
        <dbReference type="ChEBI" id="CHEBI:74443"/>
    </reaction>
    <physiologicalReaction direction="right-to-left" evidence="12">
        <dbReference type="Rhea" id="RHEA:69853"/>
    </physiologicalReaction>
</comment>
<feature type="binding site" evidence="18">
    <location>
        <position position="67"/>
    </location>
    <ligand>
        <name>FMN</name>
        <dbReference type="ChEBI" id="CHEBI:58210"/>
    </ligand>
</feature>
<keyword evidence="8" id="KW-0520">NAD</keyword>
<dbReference type="GO" id="GO:0102263">
    <property type="term" value="F:tRNA-dihydrouridine17 synthase activity"/>
    <property type="evidence" value="ECO:0007669"/>
    <property type="project" value="RHEA"/>
</dbReference>